<sequence>MTEPMEIPDGEAYLAAIAGIVADVEEIGVEFARVKIRELRALAAAGRLADEQGAPRNARVQVHDMVLRSISAEVAGVMRLTDRAVQRRIGEARTIIEGFPAAVAAWEAGRIVQGHVTAIVDAGLNLPAELWAEFETVAIERCDGQTPNRVRGELEILAHRMHPRSFAERHGEAAASRCVRLVPGRDGMSDLIATLPTVIAEGIHDRLTQQARAIIDTRGERASGSEIVATDARSTDQVRADVFADLLLAGTPALDDTRDTTAGPLGAIRARVQVLVPAATFTGADDGPCDLAGRSPIDPATARVLARVPHVWERLFHDPTTGVTVATESYRVPSGMRRFLQARDQHCRFPGCRVAAIRCEIDHTHDHALGGKTELSNLAHLCQRHHSMKQFTAWKVRQLSGGVLVWTSPLGRIYREDAPTPAVAFTPATVTPGDPAPF</sequence>
<protein>
    <submittedName>
        <fullName evidence="2">HNH endonuclease</fullName>
    </submittedName>
</protein>
<gene>
    <name evidence="2" type="ORF">E2R54_04720</name>
</gene>
<accession>A0A4R5YMD4</accession>
<organism evidence="2 3">
    <name type="scientific">Microbacterium oleivorans</name>
    <dbReference type="NCBI Taxonomy" id="273677"/>
    <lineage>
        <taxon>Bacteria</taxon>
        <taxon>Bacillati</taxon>
        <taxon>Actinomycetota</taxon>
        <taxon>Actinomycetes</taxon>
        <taxon>Micrococcales</taxon>
        <taxon>Microbacteriaceae</taxon>
        <taxon>Microbacterium</taxon>
    </lineage>
</organism>
<keyword evidence="2" id="KW-0540">Nuclease</keyword>
<reference evidence="2 3" key="1">
    <citation type="submission" date="2019-03" db="EMBL/GenBank/DDBJ databases">
        <title>Genome Sequencing and Assembly of Various Microbes Isolated from Partially Reclaimed Soil and Acid Mine Drainage (AMD) Site.</title>
        <authorList>
            <person name="Steinbock B."/>
            <person name="Bechtold R."/>
            <person name="Sevigny J.L."/>
            <person name="Thomas D."/>
            <person name="Cuthill L.R."/>
            <person name="Aveiro Johannsen E.J."/>
            <person name="Thomas K."/>
            <person name="Ghosh A."/>
        </authorList>
    </citation>
    <scope>NUCLEOTIDE SEQUENCE [LARGE SCALE GENOMIC DNA]</scope>
    <source>
        <strain evidence="2 3">F-B2</strain>
    </source>
</reference>
<dbReference type="AlphaFoldDB" id="A0A4R5YMD4"/>
<keyword evidence="2" id="KW-0255">Endonuclease</keyword>
<dbReference type="Gene3D" id="1.10.30.50">
    <property type="match status" value="1"/>
</dbReference>
<dbReference type="EMBL" id="SMZX01000001">
    <property type="protein sequence ID" value="TDL45752.1"/>
    <property type="molecule type" value="Genomic_DNA"/>
</dbReference>
<evidence type="ECO:0000259" key="1">
    <source>
        <dbReference type="SMART" id="SM00507"/>
    </source>
</evidence>
<name>A0A4R5YMD4_9MICO</name>
<comment type="caution">
    <text evidence="2">The sequence shown here is derived from an EMBL/GenBank/DDBJ whole genome shotgun (WGS) entry which is preliminary data.</text>
</comment>
<keyword evidence="2" id="KW-0378">Hydrolase</keyword>
<dbReference type="Pfam" id="PF02720">
    <property type="entry name" value="DUF222"/>
    <property type="match status" value="1"/>
</dbReference>
<feature type="domain" description="HNH nuclease" evidence="1">
    <location>
        <begin position="335"/>
        <end position="387"/>
    </location>
</feature>
<dbReference type="CDD" id="cd00085">
    <property type="entry name" value="HNHc"/>
    <property type="match status" value="1"/>
</dbReference>
<dbReference type="RefSeq" id="WP_133399365.1">
    <property type="nucleotide sequence ID" value="NZ_SMZX01000001.1"/>
</dbReference>
<dbReference type="SMART" id="SM00507">
    <property type="entry name" value="HNHc"/>
    <property type="match status" value="1"/>
</dbReference>
<dbReference type="GO" id="GO:0004519">
    <property type="term" value="F:endonuclease activity"/>
    <property type="evidence" value="ECO:0007669"/>
    <property type="project" value="UniProtKB-KW"/>
</dbReference>
<evidence type="ECO:0000313" key="3">
    <source>
        <dbReference type="Proteomes" id="UP000295633"/>
    </source>
</evidence>
<dbReference type="InterPro" id="IPR003870">
    <property type="entry name" value="DUF222"/>
</dbReference>
<proteinExistence type="predicted"/>
<evidence type="ECO:0000313" key="2">
    <source>
        <dbReference type="EMBL" id="TDL45752.1"/>
    </source>
</evidence>
<dbReference type="InterPro" id="IPR003615">
    <property type="entry name" value="HNH_nuc"/>
</dbReference>
<dbReference type="Proteomes" id="UP000295633">
    <property type="component" value="Unassembled WGS sequence"/>
</dbReference>